<gene>
    <name evidence="1" type="ORF">PXEA_LOCUS15145</name>
</gene>
<dbReference type="AlphaFoldDB" id="A0A3S5AJG7"/>
<sequence length="221" mass="24491">MKQEIPRNPTFLCITQLDASCPKSSTVVVGIIPNFGACNWYIFASFASIVSESCHSQLVESTSEVNPPINFLPNDCFITLSFHLLPTLLSQNTDGQGPEDSINRSDRKVRVRTCAKGHKTSLRHFNSLLYHSTPPHSTPLHPKRLFTSEVYFLCMTSTNTCMSTRHLELDSRRSIPAFCQIESPLCGDFDSSLAGVLATLPFLIGREKGIDIGSLRLLLMA</sequence>
<organism evidence="1 2">
    <name type="scientific">Protopolystoma xenopodis</name>
    <dbReference type="NCBI Taxonomy" id="117903"/>
    <lineage>
        <taxon>Eukaryota</taxon>
        <taxon>Metazoa</taxon>
        <taxon>Spiralia</taxon>
        <taxon>Lophotrochozoa</taxon>
        <taxon>Platyhelminthes</taxon>
        <taxon>Monogenea</taxon>
        <taxon>Polyopisthocotylea</taxon>
        <taxon>Polystomatidea</taxon>
        <taxon>Polystomatidae</taxon>
        <taxon>Protopolystoma</taxon>
    </lineage>
</organism>
<accession>A0A3S5AJG7</accession>
<evidence type="ECO:0000313" key="1">
    <source>
        <dbReference type="EMBL" id="VEL21705.1"/>
    </source>
</evidence>
<proteinExistence type="predicted"/>
<dbReference type="EMBL" id="CAAALY010052687">
    <property type="protein sequence ID" value="VEL21705.1"/>
    <property type="molecule type" value="Genomic_DNA"/>
</dbReference>
<dbReference type="Proteomes" id="UP000784294">
    <property type="component" value="Unassembled WGS sequence"/>
</dbReference>
<protein>
    <submittedName>
        <fullName evidence="1">Uncharacterized protein</fullName>
    </submittedName>
</protein>
<name>A0A3S5AJG7_9PLAT</name>
<reference evidence="1" key="1">
    <citation type="submission" date="2018-11" db="EMBL/GenBank/DDBJ databases">
        <authorList>
            <consortium name="Pathogen Informatics"/>
        </authorList>
    </citation>
    <scope>NUCLEOTIDE SEQUENCE</scope>
</reference>
<comment type="caution">
    <text evidence="1">The sequence shown here is derived from an EMBL/GenBank/DDBJ whole genome shotgun (WGS) entry which is preliminary data.</text>
</comment>
<keyword evidence="2" id="KW-1185">Reference proteome</keyword>
<evidence type="ECO:0000313" key="2">
    <source>
        <dbReference type="Proteomes" id="UP000784294"/>
    </source>
</evidence>